<keyword evidence="8" id="KW-1185">Reference proteome</keyword>
<dbReference type="InterPro" id="IPR031774">
    <property type="entry name" value="SF3A3_dom"/>
</dbReference>
<keyword evidence="2" id="KW-0539">Nucleus</keyword>
<feature type="compositionally biased region" description="Basic and acidic residues" evidence="3">
    <location>
        <begin position="382"/>
        <end position="400"/>
    </location>
</feature>
<dbReference type="SUPFAM" id="SSF57667">
    <property type="entry name" value="beta-beta-alpha zinc fingers"/>
    <property type="match status" value="1"/>
</dbReference>
<proteinExistence type="predicted"/>
<gene>
    <name evidence="7" type="primary">sap61</name>
    <name evidence="7" type="ORF">MOBT1_000935</name>
</gene>
<dbReference type="EC" id="6.5.1.1" evidence="7"/>
<reference evidence="7" key="1">
    <citation type="submission" date="2023-03" db="EMBL/GenBank/DDBJ databases">
        <title>Mating type loci evolution in Malassezia.</title>
        <authorList>
            <person name="Coelho M.A."/>
        </authorList>
    </citation>
    <scope>NUCLEOTIDE SEQUENCE</scope>
    <source>
        <strain evidence="7">CBS 7876</strain>
    </source>
</reference>
<dbReference type="Pfam" id="PF12108">
    <property type="entry name" value="SF3a60_bindingd"/>
    <property type="match status" value="1"/>
</dbReference>
<sequence length="400" mass="45330">MAETSVFEQARMTHEEIEQYEDALVDTLIHPPNSSSKRLNMHWELVSSELLDKLVGHYQALSAMYADRDHERVAEWDALGKQDDARGDEGAYAEFYARLGKVQDYYKRYPEQAVALQTTATPSILARGEELMSDVEMMDRAFSGEEMSGRFLDLYEPYERYINLKGVARISYLEYLARLDQMCGEDAGAPMSTKRTEAYHTYVAGLRQYLSAFLHKTRPLEDMDAPEIHAAEFFESNWDRGMVPGWEKKERALFGERGTSDSGEGIWCDVCQRSYAKQTVYDAHLSSARHQKLAAHAAKGERRAPSKPRGAARGGAGAALAPTSARCRARAGRSRRTGVRCEERRSNIERKAALTDRERQEEAEALEAEQEEAFATGGVGNERGREGSWKARWWDKETTR</sequence>
<dbReference type="PANTHER" id="PTHR12786">
    <property type="entry name" value="SPLICING FACTOR SF3A-RELATED"/>
    <property type="match status" value="1"/>
</dbReference>
<dbReference type="GO" id="GO:0005681">
    <property type="term" value="C:spliceosomal complex"/>
    <property type="evidence" value="ECO:0007669"/>
    <property type="project" value="TreeGrafter"/>
</dbReference>
<dbReference type="InterPro" id="IPR013087">
    <property type="entry name" value="Znf_C2H2_type"/>
</dbReference>
<dbReference type="Pfam" id="PF12874">
    <property type="entry name" value="zf-met"/>
    <property type="match status" value="1"/>
</dbReference>
<dbReference type="GO" id="GO:0003723">
    <property type="term" value="F:RNA binding"/>
    <property type="evidence" value="ECO:0007669"/>
    <property type="project" value="TreeGrafter"/>
</dbReference>
<dbReference type="InterPro" id="IPR021966">
    <property type="entry name" value="SF3a60_bindingd"/>
</dbReference>
<dbReference type="GO" id="GO:0000398">
    <property type="term" value="P:mRNA splicing, via spliceosome"/>
    <property type="evidence" value="ECO:0007669"/>
    <property type="project" value="TreeGrafter"/>
</dbReference>
<feature type="domain" description="SF3A3" evidence="6">
    <location>
        <begin position="142"/>
        <end position="182"/>
    </location>
</feature>
<feature type="compositionally biased region" description="Acidic residues" evidence="3">
    <location>
        <begin position="363"/>
        <end position="372"/>
    </location>
</feature>
<accession>A0AAF0ISK2</accession>
<protein>
    <submittedName>
        <fullName evidence="7">DNA ligase (ATP)</fullName>
        <ecNumber evidence="7">6.5.1.1</ecNumber>
    </submittedName>
</protein>
<feature type="domain" description="C2H2-type" evidence="5">
    <location>
        <begin position="267"/>
        <end position="290"/>
    </location>
</feature>
<dbReference type="PANTHER" id="PTHR12786:SF2">
    <property type="entry name" value="SPLICING FACTOR 3A SUBUNIT 3"/>
    <property type="match status" value="1"/>
</dbReference>
<dbReference type="InterPro" id="IPR036236">
    <property type="entry name" value="Znf_C2H2_sf"/>
</dbReference>
<evidence type="ECO:0000256" key="3">
    <source>
        <dbReference type="SAM" id="MobiDB-lite"/>
    </source>
</evidence>
<dbReference type="InterPro" id="IPR051421">
    <property type="entry name" value="RNA_Proc_DNA_Dmg_Regulator"/>
</dbReference>
<feature type="compositionally biased region" description="Basic residues" evidence="3">
    <location>
        <begin position="327"/>
        <end position="338"/>
    </location>
</feature>
<feature type="region of interest" description="Disordered" evidence="3">
    <location>
        <begin position="292"/>
        <end position="400"/>
    </location>
</feature>
<dbReference type="AlphaFoldDB" id="A0AAF0ISK2"/>
<evidence type="ECO:0000256" key="2">
    <source>
        <dbReference type="ARBA" id="ARBA00023242"/>
    </source>
</evidence>
<evidence type="ECO:0000313" key="7">
    <source>
        <dbReference type="EMBL" id="WFD02254.1"/>
    </source>
</evidence>
<dbReference type="Pfam" id="PF16837">
    <property type="entry name" value="SF3A3"/>
    <property type="match status" value="1"/>
</dbReference>
<dbReference type="GO" id="GO:0003910">
    <property type="term" value="F:DNA ligase (ATP) activity"/>
    <property type="evidence" value="ECO:0007669"/>
    <property type="project" value="UniProtKB-EC"/>
</dbReference>
<evidence type="ECO:0000259" key="6">
    <source>
        <dbReference type="Pfam" id="PF16837"/>
    </source>
</evidence>
<dbReference type="EMBL" id="CP119934">
    <property type="protein sequence ID" value="WFD02254.1"/>
    <property type="molecule type" value="Genomic_DNA"/>
</dbReference>
<evidence type="ECO:0000259" key="4">
    <source>
        <dbReference type="Pfam" id="PF12108"/>
    </source>
</evidence>
<feature type="domain" description="Splicing factor SF3a60 binding" evidence="4">
    <location>
        <begin position="92"/>
        <end position="110"/>
    </location>
</feature>
<comment type="subcellular location">
    <subcellularLocation>
        <location evidence="1">Nucleus</location>
    </subcellularLocation>
</comment>
<keyword evidence="7" id="KW-0436">Ligase</keyword>
<dbReference type="Proteomes" id="UP001214603">
    <property type="component" value="Chromosome 1"/>
</dbReference>
<evidence type="ECO:0000313" key="8">
    <source>
        <dbReference type="Proteomes" id="UP001214603"/>
    </source>
</evidence>
<organism evidence="7 8">
    <name type="scientific">Malassezia obtusa</name>
    <dbReference type="NCBI Taxonomy" id="76774"/>
    <lineage>
        <taxon>Eukaryota</taxon>
        <taxon>Fungi</taxon>
        <taxon>Dikarya</taxon>
        <taxon>Basidiomycota</taxon>
        <taxon>Ustilaginomycotina</taxon>
        <taxon>Malasseziomycetes</taxon>
        <taxon>Malasseziales</taxon>
        <taxon>Malasseziaceae</taxon>
        <taxon>Malassezia</taxon>
    </lineage>
</organism>
<name>A0AAF0ISK2_9BASI</name>
<feature type="compositionally biased region" description="Basic and acidic residues" evidence="3">
    <location>
        <begin position="339"/>
        <end position="362"/>
    </location>
</feature>
<evidence type="ECO:0000259" key="5">
    <source>
        <dbReference type="Pfam" id="PF12874"/>
    </source>
</evidence>
<evidence type="ECO:0000256" key="1">
    <source>
        <dbReference type="ARBA" id="ARBA00004123"/>
    </source>
</evidence>